<dbReference type="SUPFAM" id="SSF56601">
    <property type="entry name" value="beta-lactamase/transpeptidase-like"/>
    <property type="match status" value="1"/>
</dbReference>
<dbReference type="GO" id="GO:0005886">
    <property type="term" value="C:plasma membrane"/>
    <property type="evidence" value="ECO:0007669"/>
    <property type="project" value="TreeGrafter"/>
</dbReference>
<dbReference type="EMBL" id="UGMG01000001">
    <property type="protein sequence ID" value="STV52838.1"/>
    <property type="molecule type" value="Genomic_DNA"/>
</dbReference>
<proteinExistence type="predicted"/>
<sequence length="70" mass="7777">MTEDALDNAVRWNKAESGAAVLIKIDTGEILAMASYPDFNPNNRDSATLDDFRNRAISDTFEPGSTVNRW</sequence>
<organism evidence="4 5">
    <name type="scientific">Klebsiella pneumoniae</name>
    <dbReference type="NCBI Taxonomy" id="573"/>
    <lineage>
        <taxon>Bacteria</taxon>
        <taxon>Pseudomonadati</taxon>
        <taxon>Pseudomonadota</taxon>
        <taxon>Gammaproteobacteria</taxon>
        <taxon>Enterobacterales</taxon>
        <taxon>Enterobacteriaceae</taxon>
        <taxon>Klebsiella/Raoultella group</taxon>
        <taxon>Klebsiella</taxon>
        <taxon>Klebsiella pneumoniae complex</taxon>
    </lineage>
</organism>
<dbReference type="PANTHER" id="PTHR30627:SF1">
    <property type="entry name" value="PEPTIDOGLYCAN D,D-TRANSPEPTIDASE FTSI"/>
    <property type="match status" value="1"/>
</dbReference>
<dbReference type="InterPro" id="IPR001460">
    <property type="entry name" value="PCN-bd_Tpept"/>
</dbReference>
<accession>A0A378BUL3</accession>
<evidence type="ECO:0000313" key="4">
    <source>
        <dbReference type="EMBL" id="STV52838.1"/>
    </source>
</evidence>
<dbReference type="Proteomes" id="UP000255239">
    <property type="component" value="Unassembled WGS sequence"/>
</dbReference>
<keyword evidence="4" id="KW-0328">Glycosyltransferase</keyword>
<reference evidence="4 5" key="1">
    <citation type="submission" date="2018-06" db="EMBL/GenBank/DDBJ databases">
        <authorList>
            <consortium name="Pathogen Informatics"/>
            <person name="Doyle S."/>
        </authorList>
    </citation>
    <scope>NUCLEOTIDE SEQUENCE [LARGE SCALE GENOMIC DNA]</scope>
    <source>
        <strain evidence="4 5">NCTC11679</strain>
    </source>
</reference>
<dbReference type="GO" id="GO:0008658">
    <property type="term" value="F:penicillin binding"/>
    <property type="evidence" value="ECO:0007669"/>
    <property type="project" value="InterPro"/>
</dbReference>
<evidence type="ECO:0000256" key="2">
    <source>
        <dbReference type="ARBA" id="ARBA00023136"/>
    </source>
</evidence>
<name>A0A378BUL3_KLEPN</name>
<protein>
    <submittedName>
        <fullName evidence="4">Division-specific transpeptidase</fullName>
        <ecNumber evidence="4">2.4.1.129</ecNumber>
    </submittedName>
</protein>
<dbReference type="Gene3D" id="3.30.450.330">
    <property type="match status" value="1"/>
</dbReference>
<dbReference type="InterPro" id="IPR050515">
    <property type="entry name" value="Beta-lactam/transpept"/>
</dbReference>
<dbReference type="GO" id="GO:0016757">
    <property type="term" value="F:glycosyltransferase activity"/>
    <property type="evidence" value="ECO:0007669"/>
    <property type="project" value="UniProtKB-KW"/>
</dbReference>
<evidence type="ECO:0000256" key="1">
    <source>
        <dbReference type="ARBA" id="ARBA00004370"/>
    </source>
</evidence>
<dbReference type="PANTHER" id="PTHR30627">
    <property type="entry name" value="PEPTIDOGLYCAN D,D-TRANSPEPTIDASE"/>
    <property type="match status" value="1"/>
</dbReference>
<dbReference type="Gene3D" id="3.40.710.10">
    <property type="entry name" value="DD-peptidase/beta-lactamase superfamily"/>
    <property type="match status" value="1"/>
</dbReference>
<dbReference type="Pfam" id="PF00905">
    <property type="entry name" value="Transpeptidase"/>
    <property type="match status" value="1"/>
</dbReference>
<keyword evidence="2" id="KW-0472">Membrane</keyword>
<gene>
    <name evidence="4" type="primary">ftsI_2</name>
    <name evidence="4" type="ORF">NCTC11679_02012</name>
</gene>
<dbReference type="AlphaFoldDB" id="A0A378BUL3"/>
<keyword evidence="4" id="KW-0808">Transferase</keyword>
<dbReference type="GO" id="GO:0071555">
    <property type="term" value="P:cell wall organization"/>
    <property type="evidence" value="ECO:0007669"/>
    <property type="project" value="TreeGrafter"/>
</dbReference>
<evidence type="ECO:0000313" key="5">
    <source>
        <dbReference type="Proteomes" id="UP000255239"/>
    </source>
</evidence>
<dbReference type="EC" id="2.4.1.129" evidence="4"/>
<dbReference type="InterPro" id="IPR012338">
    <property type="entry name" value="Beta-lactam/transpept-like"/>
</dbReference>
<evidence type="ECO:0000259" key="3">
    <source>
        <dbReference type="Pfam" id="PF00905"/>
    </source>
</evidence>
<feature type="domain" description="Penicillin-binding protein transpeptidase" evidence="3">
    <location>
        <begin position="18"/>
        <end position="67"/>
    </location>
</feature>
<comment type="subcellular location">
    <subcellularLocation>
        <location evidence="1">Membrane</location>
    </subcellularLocation>
</comment>